<evidence type="ECO:0000313" key="2">
    <source>
        <dbReference type="Proteomes" id="UP000237872"/>
    </source>
</evidence>
<name>A0A2S7CWN0_9XANT</name>
<dbReference type="EMBL" id="MDEC01000003">
    <property type="protein sequence ID" value="PPU66007.1"/>
    <property type="molecule type" value="Genomic_DNA"/>
</dbReference>
<gene>
    <name evidence="1" type="ORF">XcodCFBP4690_02980</name>
</gene>
<protein>
    <submittedName>
        <fullName evidence="1">Uncharacterized protein</fullName>
    </submittedName>
</protein>
<reference evidence="1 2" key="1">
    <citation type="submission" date="2016-08" db="EMBL/GenBank/DDBJ databases">
        <authorList>
            <person name="Seilhamer J.J."/>
        </authorList>
    </citation>
    <scope>NUCLEOTIDE SEQUENCE [LARGE SCALE GENOMIC DNA]</scope>
    <source>
        <strain evidence="1 2">CFBP4690</strain>
    </source>
</reference>
<accession>A0A2S7CWN0</accession>
<organism evidence="1 2">
    <name type="scientific">Xanthomonas codiaei</name>
    <dbReference type="NCBI Taxonomy" id="56463"/>
    <lineage>
        <taxon>Bacteria</taxon>
        <taxon>Pseudomonadati</taxon>
        <taxon>Pseudomonadota</taxon>
        <taxon>Gammaproteobacteria</taxon>
        <taxon>Lysobacterales</taxon>
        <taxon>Lysobacteraceae</taxon>
        <taxon>Xanthomonas</taxon>
    </lineage>
</organism>
<sequence>MIEASRTTDAEARIAFQRHCRAPRQAPPSRACATRPAWRLQPIAACHRCGRARRPLRARQRAAV</sequence>
<comment type="caution">
    <text evidence="1">The sequence shown here is derived from an EMBL/GenBank/DDBJ whole genome shotgun (WGS) entry which is preliminary data.</text>
</comment>
<evidence type="ECO:0000313" key="1">
    <source>
        <dbReference type="EMBL" id="PPU66007.1"/>
    </source>
</evidence>
<dbReference type="Proteomes" id="UP000237872">
    <property type="component" value="Unassembled WGS sequence"/>
</dbReference>
<proteinExistence type="predicted"/>
<dbReference type="AlphaFoldDB" id="A0A2S7CWN0"/>